<evidence type="ECO:0000256" key="2">
    <source>
        <dbReference type="ARBA" id="ARBA00007249"/>
    </source>
</evidence>
<evidence type="ECO:0000313" key="14">
    <source>
        <dbReference type="Proteomes" id="UP001151699"/>
    </source>
</evidence>
<dbReference type="InterPro" id="IPR054696">
    <property type="entry name" value="GTP-eEF1A_C"/>
</dbReference>
<evidence type="ECO:0000256" key="3">
    <source>
        <dbReference type="ARBA" id="ARBA00022490"/>
    </source>
</evidence>
<dbReference type="GO" id="GO:0003924">
    <property type="term" value="F:GTPase activity"/>
    <property type="evidence" value="ECO:0007669"/>
    <property type="project" value="InterPro"/>
</dbReference>
<evidence type="ECO:0000256" key="9">
    <source>
        <dbReference type="ARBA" id="ARBA00023134"/>
    </source>
</evidence>
<dbReference type="Gene3D" id="1.10.8.10">
    <property type="entry name" value="DNA helicase RuvA subunit, C-terminal domain"/>
    <property type="match status" value="1"/>
</dbReference>
<evidence type="ECO:0000256" key="4">
    <source>
        <dbReference type="ARBA" id="ARBA00022553"/>
    </source>
</evidence>
<keyword evidence="8" id="KW-0648">Protein biosynthesis</keyword>
<comment type="catalytic activity">
    <reaction evidence="10">
        <text>GTP + H2O = GDP + phosphate + H(+)</text>
        <dbReference type="Rhea" id="RHEA:19669"/>
        <dbReference type="ChEBI" id="CHEBI:15377"/>
        <dbReference type="ChEBI" id="CHEBI:15378"/>
        <dbReference type="ChEBI" id="CHEBI:37565"/>
        <dbReference type="ChEBI" id="CHEBI:43474"/>
        <dbReference type="ChEBI" id="CHEBI:58189"/>
    </reaction>
    <physiologicalReaction direction="left-to-right" evidence="10">
        <dbReference type="Rhea" id="RHEA:19670"/>
    </physiologicalReaction>
</comment>
<dbReference type="FunFam" id="2.40.30.10:FF:000020">
    <property type="entry name" value="Translation elongation factor EF-1"/>
    <property type="match status" value="1"/>
</dbReference>
<dbReference type="InterPro" id="IPR009000">
    <property type="entry name" value="Transl_B-barrel_sf"/>
</dbReference>
<evidence type="ECO:0000256" key="5">
    <source>
        <dbReference type="ARBA" id="ARBA00022741"/>
    </source>
</evidence>
<feature type="compositionally biased region" description="Basic and acidic residues" evidence="11">
    <location>
        <begin position="68"/>
        <end position="79"/>
    </location>
</feature>
<evidence type="ECO:0000313" key="13">
    <source>
        <dbReference type="EMBL" id="KAJ6627594.1"/>
    </source>
</evidence>
<evidence type="ECO:0000256" key="7">
    <source>
        <dbReference type="ARBA" id="ARBA00022845"/>
    </source>
</evidence>
<dbReference type="InterPro" id="IPR009001">
    <property type="entry name" value="Transl_elong_EF1A/Init_IF2_C"/>
</dbReference>
<keyword evidence="3" id="KW-0963">Cytoplasm</keyword>
<dbReference type="InterPro" id="IPR004161">
    <property type="entry name" value="EFTu-like_2"/>
</dbReference>
<dbReference type="PRINTS" id="PR00315">
    <property type="entry name" value="ELONGATNFCT"/>
</dbReference>
<dbReference type="CDD" id="cd01883">
    <property type="entry name" value="EF1_alpha"/>
    <property type="match status" value="1"/>
</dbReference>
<evidence type="ECO:0000256" key="8">
    <source>
        <dbReference type="ARBA" id="ARBA00022917"/>
    </source>
</evidence>
<dbReference type="CDD" id="cd16267">
    <property type="entry name" value="HBS1-like_II"/>
    <property type="match status" value="1"/>
</dbReference>
<dbReference type="CDD" id="cd04093">
    <property type="entry name" value="HBS1_C_III"/>
    <property type="match status" value="1"/>
</dbReference>
<organism evidence="13 14">
    <name type="scientific">Pseudolycoriella hygida</name>
    <dbReference type="NCBI Taxonomy" id="35572"/>
    <lineage>
        <taxon>Eukaryota</taxon>
        <taxon>Metazoa</taxon>
        <taxon>Ecdysozoa</taxon>
        <taxon>Arthropoda</taxon>
        <taxon>Hexapoda</taxon>
        <taxon>Insecta</taxon>
        <taxon>Pterygota</taxon>
        <taxon>Neoptera</taxon>
        <taxon>Endopterygota</taxon>
        <taxon>Diptera</taxon>
        <taxon>Nematocera</taxon>
        <taxon>Sciaroidea</taxon>
        <taxon>Sciaridae</taxon>
        <taxon>Pseudolycoriella</taxon>
    </lineage>
</organism>
<evidence type="ECO:0000256" key="10">
    <source>
        <dbReference type="ARBA" id="ARBA00049117"/>
    </source>
</evidence>
<dbReference type="Proteomes" id="UP001151699">
    <property type="component" value="Unassembled WGS sequence"/>
</dbReference>
<evidence type="ECO:0000256" key="11">
    <source>
        <dbReference type="SAM" id="MobiDB-lite"/>
    </source>
</evidence>
<feature type="region of interest" description="Disordered" evidence="11">
    <location>
        <begin position="64"/>
        <end position="91"/>
    </location>
</feature>
<reference evidence="13" key="1">
    <citation type="submission" date="2022-07" db="EMBL/GenBank/DDBJ databases">
        <authorList>
            <person name="Trinca V."/>
            <person name="Uliana J.V.C."/>
            <person name="Torres T.T."/>
            <person name="Ward R.J."/>
            <person name="Monesi N."/>
        </authorList>
    </citation>
    <scope>NUCLEOTIDE SEQUENCE</scope>
    <source>
        <strain evidence="13">HSMRA1968</strain>
        <tissue evidence="13">Whole embryos</tissue>
    </source>
</reference>
<dbReference type="Gene3D" id="2.40.30.10">
    <property type="entry name" value="Translation factors"/>
    <property type="match status" value="2"/>
</dbReference>
<comment type="caution">
    <text evidence="13">The sequence shown here is derived from an EMBL/GenBank/DDBJ whole genome shotgun (WGS) entry which is preliminary data.</text>
</comment>
<keyword evidence="6" id="KW-0378">Hydrolase</keyword>
<dbReference type="EMBL" id="WJQU01003110">
    <property type="protein sequence ID" value="KAJ6627594.1"/>
    <property type="molecule type" value="Genomic_DNA"/>
</dbReference>
<dbReference type="InterPro" id="IPR000795">
    <property type="entry name" value="T_Tr_GTP-bd_dom"/>
</dbReference>
<feature type="region of interest" description="Disordered" evidence="11">
    <location>
        <begin position="1"/>
        <end position="38"/>
    </location>
</feature>
<dbReference type="Gene3D" id="3.40.50.300">
    <property type="entry name" value="P-loop containing nucleotide triphosphate hydrolases"/>
    <property type="match status" value="1"/>
</dbReference>
<dbReference type="SUPFAM" id="SSF52540">
    <property type="entry name" value="P-loop containing nucleoside triphosphate hydrolases"/>
    <property type="match status" value="1"/>
</dbReference>
<dbReference type="InterPro" id="IPR050100">
    <property type="entry name" value="TRAFAC_GTPase_members"/>
</dbReference>
<keyword evidence="14" id="KW-1185">Reference proteome</keyword>
<dbReference type="GO" id="GO:0006412">
    <property type="term" value="P:translation"/>
    <property type="evidence" value="ECO:0007669"/>
    <property type="project" value="UniProtKB-KW"/>
</dbReference>
<keyword evidence="5" id="KW-0547">Nucleotide-binding</keyword>
<keyword evidence="4" id="KW-0597">Phosphoprotein</keyword>
<dbReference type="SUPFAM" id="SSF109732">
    <property type="entry name" value="HBS1-like domain"/>
    <property type="match status" value="1"/>
</dbReference>
<dbReference type="InterPro" id="IPR037189">
    <property type="entry name" value="HBS1-like_N_sf"/>
</dbReference>
<dbReference type="SUPFAM" id="SSF50465">
    <property type="entry name" value="EF-Tu/eEF-1alpha/eIF2-gamma C-terminal domain"/>
    <property type="match status" value="1"/>
</dbReference>
<protein>
    <submittedName>
        <fullName evidence="13">Protein HBS1</fullName>
    </submittedName>
</protein>
<name>A0A9Q0MIU4_9DIPT</name>
<dbReference type="SUPFAM" id="SSF50447">
    <property type="entry name" value="Translation proteins"/>
    <property type="match status" value="1"/>
</dbReference>
<dbReference type="PANTHER" id="PTHR23115">
    <property type="entry name" value="TRANSLATION FACTOR"/>
    <property type="match status" value="1"/>
</dbReference>
<comment type="subcellular location">
    <subcellularLocation>
        <location evidence="1">Cytoplasm</location>
    </subcellularLocation>
</comment>
<comment type="similarity">
    <text evidence="2">Belongs to the TRAFAC class translation factor GTPase superfamily. Classic translation factor GTPase family. EF-Tu/EF-1A subfamily.</text>
</comment>
<gene>
    <name evidence="13" type="primary">HBS1</name>
    <name evidence="13" type="ORF">Bhyg_16593</name>
</gene>
<sequence length="626" mass="69915">MSRHRKMRSIIFESDDMDDVYSHSVDDDAPISPTDANQWLYDRERGQQSMSSFIADHRNIVEEDEEQCDSHDSNRRNSESFEMPSLSDDDRTKLQSCIEEIRNVIGEAPVSERQLVETVLKHDFDFQKSLDEILNDMSQKAEPQVKNNEKKELIEKGIGSRLLDNFAKPSTNTPIIITPTSDRTNIRRGFELNSPQILSPATSGRNTPEISDEIRSTLMGHTLFDLGNVPQRVMHKYEQESRKLGKQSFVYAWVLDETGEERERGITMDVGSTRFETPSKIVTLLDAPGHRDFIPNMIYGATQADVALLVVDATRGEFETGFEQGGQTREHALLVRSLGISQLGVVVNKLDTVNWSKERFDEIVSKLKVFLRQAGFKEADINYIPCSGLTGENLVKPSTDAELISWYNGPTLIQVIDNFKMPERSIDKPFRMSISDIFKGTGSGFCVSGRVETGVMCTNDKILVCPSKEQAIVKGIAIDDASRTSAFAGDHVTVTLSSVDVNNISIGCILCDINNPIPMTQRIQIRIIVFNITIPITLGTPVLLHHQSLIEPAVILKLKAQLHKQTGEIVKKNPRCLGNNSCALVEIETTKVICIERYADCKELGRVTLRIAGVTVASGLVTKIMK</sequence>
<keyword evidence="9" id="KW-0342">GTP-binding</keyword>
<dbReference type="FunFam" id="3.40.50.300:FF:000204">
    <property type="entry name" value="Translation elongation factor Tu"/>
    <property type="match status" value="1"/>
</dbReference>
<evidence type="ECO:0000256" key="1">
    <source>
        <dbReference type="ARBA" id="ARBA00004496"/>
    </source>
</evidence>
<dbReference type="Pfam" id="PF08938">
    <property type="entry name" value="HBS1_N"/>
    <property type="match status" value="1"/>
</dbReference>
<evidence type="ECO:0000259" key="12">
    <source>
        <dbReference type="PROSITE" id="PS51722"/>
    </source>
</evidence>
<proteinExistence type="inferred from homology"/>
<dbReference type="GO" id="GO:0005525">
    <property type="term" value="F:GTP binding"/>
    <property type="evidence" value="ECO:0007669"/>
    <property type="project" value="UniProtKB-KW"/>
</dbReference>
<feature type="domain" description="Tr-type G" evidence="12">
    <location>
        <begin position="216"/>
        <end position="423"/>
    </location>
</feature>
<dbReference type="Pfam" id="PF03144">
    <property type="entry name" value="GTP_EFTU_D2"/>
    <property type="match status" value="1"/>
</dbReference>
<evidence type="ECO:0000256" key="6">
    <source>
        <dbReference type="ARBA" id="ARBA00022801"/>
    </source>
</evidence>
<dbReference type="PROSITE" id="PS51722">
    <property type="entry name" value="G_TR_2"/>
    <property type="match status" value="1"/>
</dbReference>
<dbReference type="Pfam" id="PF22594">
    <property type="entry name" value="GTP-eEF1A_C"/>
    <property type="match status" value="1"/>
</dbReference>
<keyword evidence="7" id="KW-0810">Translation regulation</keyword>
<dbReference type="InterPro" id="IPR027417">
    <property type="entry name" value="P-loop_NTPase"/>
</dbReference>
<accession>A0A9Q0MIU4</accession>
<dbReference type="InterPro" id="IPR015033">
    <property type="entry name" value="HBS1-like_N"/>
</dbReference>
<dbReference type="AlphaFoldDB" id="A0A9Q0MIU4"/>
<dbReference type="GO" id="GO:0006417">
    <property type="term" value="P:regulation of translation"/>
    <property type="evidence" value="ECO:0007669"/>
    <property type="project" value="UniProtKB-KW"/>
</dbReference>
<dbReference type="GO" id="GO:0005737">
    <property type="term" value="C:cytoplasm"/>
    <property type="evidence" value="ECO:0007669"/>
    <property type="project" value="UniProtKB-SubCell"/>
</dbReference>
<dbReference type="OrthoDB" id="342024at2759"/>
<dbReference type="Pfam" id="PF00009">
    <property type="entry name" value="GTP_EFTU"/>
    <property type="match status" value="1"/>
</dbReference>